<dbReference type="Gene3D" id="2.170.120.40">
    <property type="entry name" value="YbbR-like domain"/>
    <property type="match status" value="1"/>
</dbReference>
<dbReference type="Gene3D" id="2.170.120.30">
    <property type="match status" value="1"/>
</dbReference>
<gene>
    <name evidence="2" type="ORF">KDW03_04825</name>
</gene>
<reference evidence="2" key="2">
    <citation type="submission" date="2022-06" db="EMBL/GenBank/DDBJ databases">
        <title>Thermospira aquatica gen. nov., sp. nov.</title>
        <authorList>
            <person name="Ben Ali Gam Z."/>
            <person name="Labat M."/>
        </authorList>
    </citation>
    <scope>NUCLEOTIDE SEQUENCE</scope>
    <source>
        <strain evidence="2">F1F22</strain>
    </source>
</reference>
<keyword evidence="1" id="KW-0812">Transmembrane</keyword>
<dbReference type="Pfam" id="PF07949">
    <property type="entry name" value="YbbR"/>
    <property type="match status" value="1"/>
</dbReference>
<accession>A0AAX3BFI7</accession>
<dbReference type="RefSeq" id="WP_271436257.1">
    <property type="nucleotide sequence ID" value="NZ_CP073355.1"/>
</dbReference>
<dbReference type="EMBL" id="CP073355">
    <property type="protein sequence ID" value="URA11122.1"/>
    <property type="molecule type" value="Genomic_DNA"/>
</dbReference>
<evidence type="ECO:0000256" key="1">
    <source>
        <dbReference type="SAM" id="Phobius"/>
    </source>
</evidence>
<dbReference type="Proteomes" id="UP001056539">
    <property type="component" value="Chromosome"/>
</dbReference>
<keyword evidence="1" id="KW-0472">Membrane</keyword>
<dbReference type="KEGG" id="taqu:KDW03_04825"/>
<organism evidence="2 3">
    <name type="scientific">Thermospira aquatica</name>
    <dbReference type="NCBI Taxonomy" id="2828656"/>
    <lineage>
        <taxon>Bacteria</taxon>
        <taxon>Pseudomonadati</taxon>
        <taxon>Spirochaetota</taxon>
        <taxon>Spirochaetia</taxon>
        <taxon>Brevinematales</taxon>
        <taxon>Thermospiraceae</taxon>
        <taxon>Thermospira</taxon>
    </lineage>
</organism>
<dbReference type="InterPro" id="IPR012505">
    <property type="entry name" value="YbbR"/>
</dbReference>
<dbReference type="InterPro" id="IPR053154">
    <property type="entry name" value="c-di-AMP_regulator"/>
</dbReference>
<reference evidence="2" key="1">
    <citation type="submission" date="2021-04" db="EMBL/GenBank/DDBJ databases">
        <authorList>
            <person name="Postec A."/>
        </authorList>
    </citation>
    <scope>NUCLEOTIDE SEQUENCE</scope>
    <source>
        <strain evidence="2">F1F22</strain>
    </source>
</reference>
<keyword evidence="1" id="KW-1133">Transmembrane helix</keyword>
<keyword evidence="3" id="KW-1185">Reference proteome</keyword>
<proteinExistence type="predicted"/>
<dbReference type="PANTHER" id="PTHR37804">
    <property type="entry name" value="CDAA REGULATORY PROTEIN CDAR"/>
    <property type="match status" value="1"/>
</dbReference>
<evidence type="ECO:0008006" key="4">
    <source>
        <dbReference type="Google" id="ProtNLM"/>
    </source>
</evidence>
<sequence length="228" mass="26089">MIFFKKSFWKNLWLTISKDWQAKLICLGIAVALWWFVYTQTNIQRSFYVPIQYLNLPPQLVILQTNDTTARIYIQGKKDKVTELETHQIRVYMDLSEANPGWYTNDLQLSLKDIDPSLAITMEKTRASVYVDAIQVVSLPIVPRITNSLPVGVGKEIIEFRPASAIVRGPTYFLSNLSHIETEPFILESFEGDYTTNVALLLPKGIELLDGSNNTITIYVRKSSPEER</sequence>
<dbReference type="AlphaFoldDB" id="A0AAX3BFI7"/>
<name>A0AAX3BFI7_9SPIR</name>
<feature type="transmembrane region" description="Helical" evidence="1">
    <location>
        <begin position="20"/>
        <end position="38"/>
    </location>
</feature>
<dbReference type="PANTHER" id="PTHR37804:SF1">
    <property type="entry name" value="CDAA REGULATORY PROTEIN CDAR"/>
    <property type="match status" value="1"/>
</dbReference>
<protein>
    <recommendedName>
        <fullName evidence="4">YbbR-like domain-containing protein</fullName>
    </recommendedName>
</protein>
<evidence type="ECO:0000313" key="3">
    <source>
        <dbReference type="Proteomes" id="UP001056539"/>
    </source>
</evidence>
<evidence type="ECO:0000313" key="2">
    <source>
        <dbReference type="EMBL" id="URA11122.1"/>
    </source>
</evidence>